<dbReference type="PANTHER" id="PTHR34473:SF2">
    <property type="entry name" value="UPF0699 TRANSMEMBRANE PROTEIN YDBT"/>
    <property type="match status" value="1"/>
</dbReference>
<dbReference type="PANTHER" id="PTHR34473">
    <property type="entry name" value="UPF0699 TRANSMEMBRANE PROTEIN YDBS"/>
    <property type="match status" value="1"/>
</dbReference>
<accession>A0ABZ0VAJ4</accession>
<proteinExistence type="predicted"/>
<keyword evidence="2" id="KW-0472">Membrane</keyword>
<sequence>MTTTAAPTRSPLSDGEWHRLHPLTPLLRGGLTLVIIAGILIANFRDRLIQGVVPIFVPEVDPGDFETGDPLDFIFERGLLLVALGAVIVVVIVLVGVFYLSWRFHTLRITGDDVEVRSGVLFRTQRRAPLDRVQGVNLTRPMIARLMGMAKLEVVGAGTDGNVKLEYLSTANAEAVRADILRLASGRRLAEARQAAATSGRGVSAAASTLAAGLTEMIEGAEDPADEPDSVVNIPVGRLIASHLLDGSLLFFVVLVAAIIVASVLGTPWLLLTAIPALLGFGAYWVRTITRSLRYSIAPTSSGVRITFGLFTTVTETLPPGRIHALEISQPILWRPAGWWAITVNRLSGRGLEAAGSDQFATVLPVGTRADVERVLGLLLPHLPREEWPLVFQHGVLGPEAGDPYVTTPRRAAWLRPTSWRRNGAFATRDALFLRRGFVWRKLAIFPLARMQSVAIAQGPVDRALRVANVQVHTVIGRVSGSLGIIDRDDAVSLFERTEAAAIVAASTDRSHRWAGEEPVDLAARETDAAPTMAEPAPADPAEAERRTEVSP</sequence>
<dbReference type="InterPro" id="IPR014529">
    <property type="entry name" value="UCP026631"/>
</dbReference>
<feature type="domain" description="YdbS-like PH" evidence="3">
    <location>
        <begin position="420"/>
        <end position="494"/>
    </location>
</feature>
<organism evidence="4 5">
    <name type="scientific">Microbacterium invictum</name>
    <dbReference type="NCBI Taxonomy" id="515415"/>
    <lineage>
        <taxon>Bacteria</taxon>
        <taxon>Bacillati</taxon>
        <taxon>Actinomycetota</taxon>
        <taxon>Actinomycetes</taxon>
        <taxon>Micrococcales</taxon>
        <taxon>Microbacteriaceae</taxon>
        <taxon>Microbacterium</taxon>
    </lineage>
</organism>
<dbReference type="Proteomes" id="UP001324533">
    <property type="component" value="Chromosome"/>
</dbReference>
<keyword evidence="5" id="KW-1185">Reference proteome</keyword>
<feature type="region of interest" description="Disordered" evidence="1">
    <location>
        <begin position="512"/>
        <end position="552"/>
    </location>
</feature>
<evidence type="ECO:0000313" key="4">
    <source>
        <dbReference type="EMBL" id="WQB70645.1"/>
    </source>
</evidence>
<feature type="domain" description="YdbS-like PH" evidence="3">
    <location>
        <begin position="102"/>
        <end position="178"/>
    </location>
</feature>
<feature type="transmembrane region" description="Helical" evidence="2">
    <location>
        <begin position="26"/>
        <end position="44"/>
    </location>
</feature>
<protein>
    <submittedName>
        <fullName evidence="4">PH domain-containing protein</fullName>
    </submittedName>
</protein>
<feature type="compositionally biased region" description="Low complexity" evidence="1">
    <location>
        <begin position="529"/>
        <end position="541"/>
    </location>
</feature>
<dbReference type="InterPro" id="IPR005182">
    <property type="entry name" value="YdbS-like_PH"/>
</dbReference>
<dbReference type="PIRSF" id="PIRSF026631">
    <property type="entry name" value="UCP026631"/>
    <property type="match status" value="1"/>
</dbReference>
<keyword evidence="2" id="KW-0812">Transmembrane</keyword>
<evidence type="ECO:0000256" key="2">
    <source>
        <dbReference type="SAM" id="Phobius"/>
    </source>
</evidence>
<dbReference type="Pfam" id="PF03703">
    <property type="entry name" value="bPH_2"/>
    <property type="match status" value="2"/>
</dbReference>
<evidence type="ECO:0000313" key="5">
    <source>
        <dbReference type="Proteomes" id="UP001324533"/>
    </source>
</evidence>
<dbReference type="EMBL" id="CP139779">
    <property type="protein sequence ID" value="WQB70645.1"/>
    <property type="molecule type" value="Genomic_DNA"/>
</dbReference>
<feature type="compositionally biased region" description="Basic and acidic residues" evidence="1">
    <location>
        <begin position="543"/>
        <end position="552"/>
    </location>
</feature>
<evidence type="ECO:0000256" key="1">
    <source>
        <dbReference type="SAM" id="MobiDB-lite"/>
    </source>
</evidence>
<evidence type="ECO:0000259" key="3">
    <source>
        <dbReference type="Pfam" id="PF03703"/>
    </source>
</evidence>
<feature type="transmembrane region" description="Helical" evidence="2">
    <location>
        <begin position="244"/>
        <end position="263"/>
    </location>
</feature>
<reference evidence="4 5" key="1">
    <citation type="submission" date="2023-06" db="EMBL/GenBank/DDBJ databases">
        <title>Rock-solubilizing bacteria, Microbacterium invictum, promotes re-establishment of vegetation in rocky wasteland by accelerating rock bio-weathering and reshaping soil bacterial community.</title>
        <authorList>
            <person name="Liu C."/>
        </authorList>
    </citation>
    <scope>NUCLEOTIDE SEQUENCE [LARGE SCALE GENOMIC DNA]</scope>
    <source>
        <strain evidence="4 5">X-18</strain>
    </source>
</reference>
<gene>
    <name evidence="4" type="ORF">T9R20_01430</name>
</gene>
<feature type="transmembrane region" description="Helical" evidence="2">
    <location>
        <begin position="79"/>
        <end position="100"/>
    </location>
</feature>
<name>A0ABZ0VAJ4_9MICO</name>
<keyword evidence="2" id="KW-1133">Transmembrane helix</keyword>
<dbReference type="RefSeq" id="WP_322410784.1">
    <property type="nucleotide sequence ID" value="NZ_CP139779.1"/>
</dbReference>